<dbReference type="PROSITE" id="PS50887">
    <property type="entry name" value="GGDEF"/>
    <property type="match status" value="1"/>
</dbReference>
<dbReference type="KEGG" id="melm:C7H73_00045"/>
<dbReference type="Proteomes" id="UP000241829">
    <property type="component" value="Chromosome"/>
</dbReference>
<dbReference type="Pfam" id="PF00563">
    <property type="entry name" value="EAL"/>
    <property type="match status" value="1"/>
</dbReference>
<dbReference type="SUPFAM" id="SSF141868">
    <property type="entry name" value="EAL domain-like"/>
    <property type="match status" value="1"/>
</dbReference>
<dbReference type="Gene3D" id="3.30.70.270">
    <property type="match status" value="1"/>
</dbReference>
<protein>
    <submittedName>
        <fullName evidence="4">GGDEF domain-containing protein</fullName>
    </submittedName>
</protein>
<sequence>MHAPATSPAPLTDSLVPPSRVRTSDPLLRLLADAVPVMLAYFDAPEMRCVFANQRYADFAGLGTDSIIGRTVREVIGEAAWLVILPHVQRALGGYTAYYTRDHVHPDGQVRSLETSLVPHLVEQRPGEPPAMVGAFVLINDITHHRRAERSVRESDERMRKFASATEEGIAFHADGTIVDCNEALQRLTGFERAELVGRPIIDFALPDYHARVRDYVQSGREDTYEVAVRHKRGHVVQFEVVGKTMPQVAGGYRVVVVRDITTRKQAQERAEFLALHDALTLLPNRRHLMQHLGRTLVEAQAARQQVALLFIDLDHFKTVNESLGHEAGDLLLCEVAHRLLAAGPSSPFAARVGGDQFVVVLDGLDSSLQAGAAAEALLARMRAPCAISGTPLSVSPSIGISVCPQDGCGADELLHRAATAMHHAKDSGRGMHVFYAPGMEGQPAALLRQEHLLREAVLRQSFVLHYQPQVKVEGGQLHGFEALVRWQHPGQGLVGPDEFVALAESRGLITPIGRWVLREACRQLKAWHDAGLPRVPVAVNLSAIEFRQRDVVADIARVLHECDLPAQYLEVEITESALMQQVEQTRETLDGLQALGVAVAVDDFGTGYSSLAYLKRYPLNKIKVDRSFVADTPGDSDDVAIVTAVVQLARSLQLQSVAEGVETPEQLALLRRLGCDLAQGYGIARPMDATQAEQWLRALPG</sequence>
<dbReference type="InterPro" id="IPR013656">
    <property type="entry name" value="PAS_4"/>
</dbReference>
<dbReference type="Gene3D" id="3.30.450.20">
    <property type="entry name" value="PAS domain"/>
    <property type="match status" value="2"/>
</dbReference>
<feature type="domain" description="EAL" evidence="2">
    <location>
        <begin position="447"/>
        <end position="701"/>
    </location>
</feature>
<dbReference type="CDD" id="cd01949">
    <property type="entry name" value="GGDEF"/>
    <property type="match status" value="1"/>
</dbReference>
<dbReference type="PANTHER" id="PTHR44757">
    <property type="entry name" value="DIGUANYLATE CYCLASE DGCP"/>
    <property type="match status" value="1"/>
</dbReference>
<dbReference type="Gene3D" id="3.20.20.450">
    <property type="entry name" value="EAL domain"/>
    <property type="match status" value="1"/>
</dbReference>
<dbReference type="Pfam" id="PF13426">
    <property type="entry name" value="PAS_9"/>
    <property type="match status" value="1"/>
</dbReference>
<dbReference type="Pfam" id="PF00990">
    <property type="entry name" value="GGDEF"/>
    <property type="match status" value="1"/>
</dbReference>
<evidence type="ECO:0000259" key="2">
    <source>
        <dbReference type="PROSITE" id="PS50883"/>
    </source>
</evidence>
<evidence type="ECO:0000313" key="4">
    <source>
        <dbReference type="EMBL" id="AVP56209.1"/>
    </source>
</evidence>
<proteinExistence type="predicted"/>
<evidence type="ECO:0000313" key="5">
    <source>
        <dbReference type="Proteomes" id="UP000241829"/>
    </source>
</evidence>
<dbReference type="NCBIfam" id="TIGR00254">
    <property type="entry name" value="GGDEF"/>
    <property type="match status" value="1"/>
</dbReference>
<dbReference type="OrthoDB" id="9813903at2"/>
<evidence type="ECO:0000259" key="3">
    <source>
        <dbReference type="PROSITE" id="PS50887"/>
    </source>
</evidence>
<feature type="domain" description="GGDEF" evidence="3">
    <location>
        <begin position="305"/>
        <end position="438"/>
    </location>
</feature>
<dbReference type="SMART" id="SM00052">
    <property type="entry name" value="EAL"/>
    <property type="match status" value="1"/>
</dbReference>
<dbReference type="PROSITE" id="PS50112">
    <property type="entry name" value="PAS"/>
    <property type="match status" value="1"/>
</dbReference>
<dbReference type="PROSITE" id="PS50883">
    <property type="entry name" value="EAL"/>
    <property type="match status" value="1"/>
</dbReference>
<dbReference type="CDD" id="cd00130">
    <property type="entry name" value="PAS"/>
    <property type="match status" value="1"/>
</dbReference>
<dbReference type="SUPFAM" id="SSF55073">
    <property type="entry name" value="Nucleotide cyclase"/>
    <property type="match status" value="1"/>
</dbReference>
<reference evidence="5" key="1">
    <citation type="submission" date="2018-03" db="EMBL/GenBank/DDBJ databases">
        <title>Genome sequencing of Melaminivora sp. strain SC2-7.</title>
        <authorList>
            <person name="Kim S.-J."/>
            <person name="Heo J."/>
            <person name="Ahn J.-H."/>
            <person name="Kwon S.-W."/>
        </authorList>
    </citation>
    <scope>NUCLEOTIDE SEQUENCE [LARGE SCALE GENOMIC DNA]</scope>
    <source>
        <strain evidence="5">SC2-7</strain>
    </source>
</reference>
<dbReference type="CDD" id="cd01948">
    <property type="entry name" value="EAL"/>
    <property type="match status" value="1"/>
</dbReference>
<dbReference type="InterPro" id="IPR001633">
    <property type="entry name" value="EAL_dom"/>
</dbReference>
<feature type="domain" description="PAS" evidence="1">
    <location>
        <begin position="155"/>
        <end position="224"/>
    </location>
</feature>
<dbReference type="PANTHER" id="PTHR44757:SF2">
    <property type="entry name" value="BIOFILM ARCHITECTURE MAINTENANCE PROTEIN MBAA"/>
    <property type="match status" value="1"/>
</dbReference>
<dbReference type="InterPro" id="IPR000014">
    <property type="entry name" value="PAS"/>
</dbReference>
<dbReference type="InterPro" id="IPR000160">
    <property type="entry name" value="GGDEF_dom"/>
</dbReference>
<organism evidence="4 5">
    <name type="scientific">Pulveribacter suum</name>
    <dbReference type="NCBI Taxonomy" id="2116657"/>
    <lineage>
        <taxon>Bacteria</taxon>
        <taxon>Pseudomonadati</taxon>
        <taxon>Pseudomonadota</taxon>
        <taxon>Betaproteobacteria</taxon>
        <taxon>Burkholderiales</taxon>
        <taxon>Comamonadaceae</taxon>
        <taxon>Pulveribacter</taxon>
    </lineage>
</organism>
<dbReference type="NCBIfam" id="TIGR00229">
    <property type="entry name" value="sensory_box"/>
    <property type="match status" value="2"/>
</dbReference>
<dbReference type="InterPro" id="IPR052155">
    <property type="entry name" value="Biofilm_reg_signaling"/>
</dbReference>
<accession>A0A2P1NGM4</accession>
<dbReference type="InterPro" id="IPR035919">
    <property type="entry name" value="EAL_sf"/>
</dbReference>
<dbReference type="InterPro" id="IPR035965">
    <property type="entry name" value="PAS-like_dom_sf"/>
</dbReference>
<dbReference type="InterPro" id="IPR029787">
    <property type="entry name" value="Nucleotide_cyclase"/>
</dbReference>
<evidence type="ECO:0000259" key="1">
    <source>
        <dbReference type="PROSITE" id="PS50112"/>
    </source>
</evidence>
<dbReference type="FunFam" id="3.20.20.450:FF:000001">
    <property type="entry name" value="Cyclic di-GMP phosphodiesterase yahA"/>
    <property type="match status" value="1"/>
</dbReference>
<dbReference type="Pfam" id="PF08448">
    <property type="entry name" value="PAS_4"/>
    <property type="match status" value="1"/>
</dbReference>
<dbReference type="EMBL" id="CP027792">
    <property type="protein sequence ID" value="AVP56209.1"/>
    <property type="molecule type" value="Genomic_DNA"/>
</dbReference>
<keyword evidence="5" id="KW-1185">Reference proteome</keyword>
<name>A0A2P1NGM4_9BURK</name>
<dbReference type="InterPro" id="IPR043128">
    <property type="entry name" value="Rev_trsase/Diguanyl_cyclase"/>
</dbReference>
<dbReference type="SUPFAM" id="SSF55785">
    <property type="entry name" value="PYP-like sensor domain (PAS domain)"/>
    <property type="match status" value="2"/>
</dbReference>
<dbReference type="SMART" id="SM00267">
    <property type="entry name" value="GGDEF"/>
    <property type="match status" value="1"/>
</dbReference>
<gene>
    <name evidence="4" type="ORF">C7H73_00045</name>
</gene>
<dbReference type="SMART" id="SM00091">
    <property type="entry name" value="PAS"/>
    <property type="match status" value="2"/>
</dbReference>
<dbReference type="AlphaFoldDB" id="A0A2P1NGM4"/>